<evidence type="ECO:0000313" key="2">
    <source>
        <dbReference type="EMBL" id="KAF2146070.1"/>
    </source>
</evidence>
<organism evidence="2 3">
    <name type="scientific">Aplosporella prunicola CBS 121167</name>
    <dbReference type="NCBI Taxonomy" id="1176127"/>
    <lineage>
        <taxon>Eukaryota</taxon>
        <taxon>Fungi</taxon>
        <taxon>Dikarya</taxon>
        <taxon>Ascomycota</taxon>
        <taxon>Pezizomycotina</taxon>
        <taxon>Dothideomycetes</taxon>
        <taxon>Dothideomycetes incertae sedis</taxon>
        <taxon>Botryosphaeriales</taxon>
        <taxon>Aplosporellaceae</taxon>
        <taxon>Aplosporella</taxon>
    </lineage>
</organism>
<dbReference type="PANTHER" id="PTHR34755:SF4">
    <property type="entry name" value="F-BOX DOMAIN-CONTAINING PROTEIN"/>
    <property type="match status" value="1"/>
</dbReference>
<dbReference type="Proteomes" id="UP000799438">
    <property type="component" value="Unassembled WGS sequence"/>
</dbReference>
<sequence length="813" mass="92466">MATAASRASRIRRRISYREPSSDDDDDEDVLALSPVRPTPASSARKRKRLNPPQDSLPQPRRSTARPHKATSYKEPSSDEDPAEDTESDGPPPSPRRRGSHGLLSASPEVATKLRRLPPTSYQLPSSDTLLELRDDGDDNGESVQEGSRPLRPRRATASRMQSSQTAARLRREPAPTIEEVSSEDHSDAQTSEEDRAAKRRGKRTRLPRRITRSTAKRIGHPRARRAKHIEGKSPQAKAPIPLESDGVIPPWASLPYEVLLQIFTYACYPLHDDDFNATSTIAWLLQAARICKTFVEPALTALYRSPPLVSIDKPHKLTELLADTASARVINYNVKIRRLEFDVIRTLAYTYPGKGQFELADLIPHVPQLTELSIVHPQDRPPFRPYSRSGRWHYSQSLFAALQESSIRLKAWTWNSNLCSADQTHLWMGSIHQLDAFQRLEHVSLLNYSPKPETLVEGERTSRQILADNLVLLSRLKSLSFESCQILDAEFLPLLKEGLESLTITNCHNVTSEILQSFLVSHGSHMKELVLNHNQSLDISFLPDLRRACPRLEVLRMDLNYYDSHASFRDSDPKYVDLLKEEETPRWPTTLQTLEMVQLRKWTSGAAESFFASLLDSADELPDLRRLVLKAILNIGWRDRAGFRDQWIGRLQRVFLRKSTSPDPNLMSGKRFRMWKDSFLPITPESGDRPKSAKRLSHVQITPKDARAAHNTDDDGDSGPARHLRPRRRAATSDDNSDEHETSEEGNVDEKHWRNIKEKHIQGMCEVVDIRIDNLRPREEQFNENDFLDSEVSGDEDWNGEDDIPGNEGYAW</sequence>
<proteinExistence type="predicted"/>
<feature type="compositionally biased region" description="Basic and acidic residues" evidence="1">
    <location>
        <begin position="183"/>
        <end position="197"/>
    </location>
</feature>
<dbReference type="AlphaFoldDB" id="A0A6A6BQ09"/>
<feature type="compositionally biased region" description="Acidic residues" evidence="1">
    <location>
        <begin position="78"/>
        <end position="88"/>
    </location>
</feature>
<feature type="compositionally biased region" description="Acidic residues" evidence="1">
    <location>
        <begin position="736"/>
        <end position="748"/>
    </location>
</feature>
<feature type="compositionally biased region" description="Basic and acidic residues" evidence="1">
    <location>
        <begin position="705"/>
        <end position="714"/>
    </location>
</feature>
<keyword evidence="3" id="KW-1185">Reference proteome</keyword>
<dbReference type="Gene3D" id="3.80.10.10">
    <property type="entry name" value="Ribonuclease Inhibitor"/>
    <property type="match status" value="1"/>
</dbReference>
<dbReference type="PANTHER" id="PTHR34755">
    <property type="entry name" value="SERINE/ARGININE REPETITIVE MATRIX PROTEIN 3-RELATED"/>
    <property type="match status" value="1"/>
</dbReference>
<dbReference type="GeneID" id="54296149"/>
<dbReference type="EMBL" id="ML995476">
    <property type="protein sequence ID" value="KAF2146070.1"/>
    <property type="molecule type" value="Genomic_DNA"/>
</dbReference>
<feature type="region of interest" description="Disordered" evidence="1">
    <location>
        <begin position="684"/>
        <end position="754"/>
    </location>
</feature>
<evidence type="ECO:0000256" key="1">
    <source>
        <dbReference type="SAM" id="MobiDB-lite"/>
    </source>
</evidence>
<feature type="compositionally biased region" description="Polar residues" evidence="1">
    <location>
        <begin position="120"/>
        <end position="129"/>
    </location>
</feature>
<feature type="region of interest" description="Disordered" evidence="1">
    <location>
        <begin position="1"/>
        <end position="242"/>
    </location>
</feature>
<feature type="compositionally biased region" description="Acidic residues" evidence="1">
    <location>
        <begin position="783"/>
        <end position="806"/>
    </location>
</feature>
<dbReference type="SUPFAM" id="SSF52047">
    <property type="entry name" value="RNI-like"/>
    <property type="match status" value="1"/>
</dbReference>
<dbReference type="OrthoDB" id="5395390at2759"/>
<accession>A0A6A6BQ09</accession>
<dbReference type="RefSeq" id="XP_033401782.1">
    <property type="nucleotide sequence ID" value="XM_033538653.1"/>
</dbReference>
<gene>
    <name evidence="2" type="ORF">K452DRAFT_263597</name>
</gene>
<reference evidence="2" key="1">
    <citation type="journal article" date="2020" name="Stud. Mycol.">
        <title>101 Dothideomycetes genomes: a test case for predicting lifestyles and emergence of pathogens.</title>
        <authorList>
            <person name="Haridas S."/>
            <person name="Albert R."/>
            <person name="Binder M."/>
            <person name="Bloem J."/>
            <person name="Labutti K."/>
            <person name="Salamov A."/>
            <person name="Andreopoulos B."/>
            <person name="Baker S."/>
            <person name="Barry K."/>
            <person name="Bills G."/>
            <person name="Bluhm B."/>
            <person name="Cannon C."/>
            <person name="Castanera R."/>
            <person name="Culley D."/>
            <person name="Daum C."/>
            <person name="Ezra D."/>
            <person name="Gonzalez J."/>
            <person name="Henrissat B."/>
            <person name="Kuo A."/>
            <person name="Liang C."/>
            <person name="Lipzen A."/>
            <person name="Lutzoni F."/>
            <person name="Magnuson J."/>
            <person name="Mondo S."/>
            <person name="Nolan M."/>
            <person name="Ohm R."/>
            <person name="Pangilinan J."/>
            <person name="Park H.-J."/>
            <person name="Ramirez L."/>
            <person name="Alfaro M."/>
            <person name="Sun H."/>
            <person name="Tritt A."/>
            <person name="Yoshinaga Y."/>
            <person name="Zwiers L.-H."/>
            <person name="Turgeon B."/>
            <person name="Goodwin S."/>
            <person name="Spatafora J."/>
            <person name="Crous P."/>
            <person name="Grigoriev I."/>
        </authorList>
    </citation>
    <scope>NUCLEOTIDE SEQUENCE</scope>
    <source>
        <strain evidence="2">CBS 121167</strain>
    </source>
</reference>
<feature type="compositionally biased region" description="Basic residues" evidence="1">
    <location>
        <begin position="198"/>
        <end position="228"/>
    </location>
</feature>
<evidence type="ECO:0000313" key="3">
    <source>
        <dbReference type="Proteomes" id="UP000799438"/>
    </source>
</evidence>
<protein>
    <submittedName>
        <fullName evidence="2">Uncharacterized protein</fullName>
    </submittedName>
</protein>
<feature type="region of interest" description="Disordered" evidence="1">
    <location>
        <begin position="783"/>
        <end position="813"/>
    </location>
</feature>
<dbReference type="InterPro" id="IPR032675">
    <property type="entry name" value="LRR_dom_sf"/>
</dbReference>
<name>A0A6A6BQ09_9PEZI</name>
<dbReference type="InterPro" id="IPR052109">
    <property type="entry name" value="SRRM_Domain-Containing"/>
</dbReference>